<feature type="compositionally biased region" description="Polar residues" evidence="1">
    <location>
        <begin position="283"/>
        <end position="299"/>
    </location>
</feature>
<gene>
    <name evidence="3" type="ORF">CVLEPA_LOCUS16386</name>
</gene>
<comment type="caution">
    <text evidence="3">The sequence shown here is derived from an EMBL/GenBank/DDBJ whole genome shotgun (WGS) entry which is preliminary data.</text>
</comment>
<keyword evidence="4" id="KW-1185">Reference proteome</keyword>
<evidence type="ECO:0000256" key="1">
    <source>
        <dbReference type="SAM" id="MobiDB-lite"/>
    </source>
</evidence>
<feature type="region of interest" description="Disordered" evidence="1">
    <location>
        <begin position="224"/>
        <end position="299"/>
    </location>
</feature>
<dbReference type="SUPFAM" id="SSF101447">
    <property type="entry name" value="Formin homology 2 domain (FH2 domain)"/>
    <property type="match status" value="1"/>
</dbReference>
<feature type="domain" description="FH2" evidence="2">
    <location>
        <begin position="535"/>
        <end position="926"/>
    </location>
</feature>
<dbReference type="EMBL" id="CAWYQH010000099">
    <property type="protein sequence ID" value="CAK8685246.1"/>
    <property type="molecule type" value="Genomic_DNA"/>
</dbReference>
<dbReference type="Proteomes" id="UP001642483">
    <property type="component" value="Unassembled WGS sequence"/>
</dbReference>
<feature type="compositionally biased region" description="Polar residues" evidence="1">
    <location>
        <begin position="243"/>
        <end position="258"/>
    </location>
</feature>
<organism evidence="3 4">
    <name type="scientific">Clavelina lepadiformis</name>
    <name type="common">Light-bulb sea squirt</name>
    <name type="synonym">Ascidia lepadiformis</name>
    <dbReference type="NCBI Taxonomy" id="159417"/>
    <lineage>
        <taxon>Eukaryota</taxon>
        <taxon>Metazoa</taxon>
        <taxon>Chordata</taxon>
        <taxon>Tunicata</taxon>
        <taxon>Ascidiacea</taxon>
        <taxon>Aplousobranchia</taxon>
        <taxon>Clavelinidae</taxon>
        <taxon>Clavelina</taxon>
    </lineage>
</organism>
<evidence type="ECO:0000313" key="4">
    <source>
        <dbReference type="Proteomes" id="UP001642483"/>
    </source>
</evidence>
<feature type="compositionally biased region" description="Polar residues" evidence="1">
    <location>
        <begin position="62"/>
        <end position="72"/>
    </location>
</feature>
<proteinExistence type="predicted"/>
<dbReference type="InterPro" id="IPR042201">
    <property type="entry name" value="FH2_Formin_sf"/>
</dbReference>
<feature type="region of interest" description="Disordered" evidence="1">
    <location>
        <begin position="483"/>
        <end position="526"/>
    </location>
</feature>
<evidence type="ECO:0000313" key="3">
    <source>
        <dbReference type="EMBL" id="CAK8685246.1"/>
    </source>
</evidence>
<accession>A0ABP0G379</accession>
<dbReference type="Pfam" id="PF02181">
    <property type="entry name" value="FH2"/>
    <property type="match status" value="1"/>
</dbReference>
<dbReference type="InterPro" id="IPR051425">
    <property type="entry name" value="Formin_Homology"/>
</dbReference>
<evidence type="ECO:0000259" key="2">
    <source>
        <dbReference type="PROSITE" id="PS51444"/>
    </source>
</evidence>
<dbReference type="PANTHER" id="PTHR45725">
    <property type="entry name" value="FORMIN HOMOLOGY 2 FAMILY MEMBER"/>
    <property type="match status" value="1"/>
</dbReference>
<feature type="region of interest" description="Disordered" evidence="1">
    <location>
        <begin position="1"/>
        <end position="72"/>
    </location>
</feature>
<feature type="compositionally biased region" description="Polar residues" evidence="1">
    <location>
        <begin position="490"/>
        <end position="503"/>
    </location>
</feature>
<name>A0ABP0G379_CLALP</name>
<sequence>MLKKYKKLKAAVTGDKQKSSKKKQKQPVDATIPSTSVDDAIKKDKTVNGSDNLPKSRPILQGQPNNNNVDHAMQSNMQTDKKQNPVRRGNASSIPVTLTDGTIENESIEDKTDSTNIENTKDSTGTNDDSLKHTRSYLNSLKKRLTFSRPPKTNDTDTFLCELSAQFDKEMNLLDDIEIVEEEDKTEFKFGEKWSYLPKNDQSISTSSRAIQQASLDEFIQNTESNQTANNVTNPEKPPLIESRSSPNVVLQQGQEKPSGNRDSRVRRRRRRNLGNNNINNGVEGQSQTTAQEDMTSRRTSLPASALNFLSCAEQPVCYEDDKVIYDVPKPTATQRRAHVNVEKRSRRSRANRSMSTAAKRNSSEIRMHVWTENDLSSANSVDYPVKMRSSSPTDQVSFFDRAKKKNYRVSGISMNMEDVFSAAEEDLQKDDRRLSMPPVETPPLPLELEVAPSGKQDLLQDPDDVYAPLHQEVLALGLAYEEEEEEYQAPQTSSQQNKQNGELLSIPPPPPPPPVPPTIPPPPPISPPLMFKNTPPTSPRKMSVKRINWEKIEPVDLGNTVWGQLGEDHDTINDVVKYLDLEEHFALKKAKNLKLKKSETKKDAISILAHKKAYNTSILLAHLKLSHKEICNCLLFNGHESLRSRMEASHYHQLLMYAPDVEETKQLQAFNGNLEKLNEADFLAVKLINIPGYQIRLQALAFKHGFTEKEEEIRKNLEIIQRASLQLRKSRKLAKILEFVLAMGNYMNRGNIRISKATGFRVQFLAEMDSTKTSDNKLTFLHILARAVTTKFPDVVIFSEELMDVKNASRVIYNAVLEDLQELRKIWLYIRDNLNETACKNKEDRFKIAMETCLVRTNGSLKRLEQLRKATVKEFNKTAQYFGENPKKIGMQQFFKIFEEFTRKFEKSHNEIRHLAKHKSKSFVK</sequence>
<feature type="compositionally biased region" description="Polar residues" evidence="1">
    <location>
        <begin position="114"/>
        <end position="128"/>
    </location>
</feature>
<protein>
    <recommendedName>
        <fullName evidence="2">FH2 domain-containing protein</fullName>
    </recommendedName>
</protein>
<dbReference type="Gene3D" id="1.20.58.2220">
    <property type="entry name" value="Formin, FH2 domain"/>
    <property type="match status" value="1"/>
</dbReference>
<dbReference type="SMART" id="SM00498">
    <property type="entry name" value="FH2"/>
    <property type="match status" value="1"/>
</dbReference>
<reference evidence="3 4" key="1">
    <citation type="submission" date="2024-02" db="EMBL/GenBank/DDBJ databases">
        <authorList>
            <person name="Daric V."/>
            <person name="Darras S."/>
        </authorList>
    </citation>
    <scope>NUCLEOTIDE SEQUENCE [LARGE SCALE GENOMIC DNA]</scope>
</reference>
<feature type="compositionally biased region" description="Pro residues" evidence="1">
    <location>
        <begin position="507"/>
        <end position="526"/>
    </location>
</feature>
<dbReference type="PANTHER" id="PTHR45725:SF3">
    <property type="entry name" value="DELPHILIN"/>
    <property type="match status" value="1"/>
</dbReference>
<dbReference type="PROSITE" id="PS51444">
    <property type="entry name" value="FH2"/>
    <property type="match status" value="1"/>
</dbReference>
<feature type="compositionally biased region" description="Polar residues" evidence="1">
    <location>
        <begin position="224"/>
        <end position="234"/>
    </location>
</feature>
<feature type="region of interest" description="Disordered" evidence="1">
    <location>
        <begin position="104"/>
        <end position="131"/>
    </location>
</feature>
<dbReference type="InterPro" id="IPR015425">
    <property type="entry name" value="FH2_Formin"/>
</dbReference>